<dbReference type="OrthoDB" id="34768at2157"/>
<gene>
    <name evidence="2" type="ordered locus">Mcup_1304</name>
</gene>
<keyword evidence="3" id="KW-1185">Reference proteome</keyword>
<keyword evidence="1" id="KW-1133">Transmembrane helix</keyword>
<evidence type="ECO:0000313" key="3">
    <source>
        <dbReference type="Proteomes" id="UP000007812"/>
    </source>
</evidence>
<accession>F4FY34</accession>
<keyword evidence="1" id="KW-0472">Membrane</keyword>
<dbReference type="KEGG" id="mcn:Mcup_1304"/>
<feature type="transmembrane region" description="Helical" evidence="1">
    <location>
        <begin position="126"/>
        <end position="146"/>
    </location>
</feature>
<name>F4FY34_METCR</name>
<proteinExistence type="predicted"/>
<dbReference type="AlphaFoldDB" id="F4FY34"/>
<evidence type="ECO:0000256" key="1">
    <source>
        <dbReference type="SAM" id="Phobius"/>
    </source>
</evidence>
<reference evidence="2 3" key="1">
    <citation type="journal article" date="2011" name="J. Bacteriol.">
        <title>Complete genome sequence of Metallosphaera cuprina, a metal sulfide-oxidizing archaeon from a hot spring.</title>
        <authorList>
            <person name="Liu L.J."/>
            <person name="You X.Y."/>
            <person name="Zheng H."/>
            <person name="Wang S."/>
            <person name="Jiang C.Y."/>
            <person name="Liu S.J."/>
        </authorList>
    </citation>
    <scope>NUCLEOTIDE SEQUENCE [LARGE SCALE GENOMIC DNA]</scope>
    <source>
        <strain evidence="2 3">Ar-4</strain>
    </source>
</reference>
<evidence type="ECO:0000313" key="2">
    <source>
        <dbReference type="EMBL" id="AEB95407.1"/>
    </source>
</evidence>
<dbReference type="EMBL" id="CP002656">
    <property type="protein sequence ID" value="AEB95407.1"/>
    <property type="molecule type" value="Genomic_DNA"/>
</dbReference>
<organism evidence="2 3">
    <name type="scientific">Metallosphaera cuprina (strain Ar-4)</name>
    <dbReference type="NCBI Taxonomy" id="1006006"/>
    <lineage>
        <taxon>Archaea</taxon>
        <taxon>Thermoproteota</taxon>
        <taxon>Thermoprotei</taxon>
        <taxon>Sulfolobales</taxon>
        <taxon>Sulfolobaceae</taxon>
        <taxon>Metallosphaera</taxon>
    </lineage>
</organism>
<dbReference type="Proteomes" id="UP000007812">
    <property type="component" value="Chromosome"/>
</dbReference>
<dbReference type="PATRIC" id="fig|1006006.8.peg.1298"/>
<dbReference type="eggNOG" id="arCOG03856">
    <property type="taxonomic scope" value="Archaea"/>
</dbReference>
<dbReference type="HOGENOM" id="CLU_1122664_0_0_2"/>
<keyword evidence="1" id="KW-0812">Transmembrane</keyword>
<protein>
    <submittedName>
        <fullName evidence="2">Uncharacterized protein</fullName>
    </submittedName>
</protein>
<dbReference type="STRING" id="1006006.Mcup_1304"/>
<sequence>MIKYSLSLISFSFVLFLLMERLNLPLALAALSSLSFWTGLGILVFKKVGWGRGKVYYLTLVIYLLYHSFLYSFVLGILEPGGLKQASDQVIGAGFGFEVPTPPVYFPLWVSQAFAFWVIFKGYEAIVVPFTLFIGAVLGNLLGLNVRAIFKLYNVTETKAARSIITLPALGIVSGTSCCLALPSIVLYSVALSFPILSPSILALLSSSTYFSLVYYGLPIISSVALYLNLRVLSKATRACELGKSAFKSTLS</sequence>
<feature type="transmembrane region" description="Helical" evidence="1">
    <location>
        <begin position="167"/>
        <end position="190"/>
    </location>
</feature>
<feature type="transmembrane region" description="Helical" evidence="1">
    <location>
        <begin position="55"/>
        <end position="78"/>
    </location>
</feature>
<feature type="transmembrane region" description="Helical" evidence="1">
    <location>
        <begin position="210"/>
        <end position="228"/>
    </location>
</feature>